<dbReference type="EMBL" id="OMOQ01000001">
    <property type="protein sequence ID" value="SPH16536.1"/>
    <property type="molecule type" value="Genomic_DNA"/>
</dbReference>
<dbReference type="RefSeq" id="WP_108851077.1">
    <property type="nucleotide sequence ID" value="NZ_OMOQ01000001.1"/>
</dbReference>
<dbReference type="Proteomes" id="UP000244924">
    <property type="component" value="Unassembled WGS sequence"/>
</dbReference>
<dbReference type="AlphaFoldDB" id="A0A2R8B1L9"/>
<organism evidence="1 2">
    <name type="scientific">Albidovulum aquaemixtae</name>
    <dbReference type="NCBI Taxonomy" id="1542388"/>
    <lineage>
        <taxon>Bacteria</taxon>
        <taxon>Pseudomonadati</taxon>
        <taxon>Pseudomonadota</taxon>
        <taxon>Alphaproteobacteria</taxon>
        <taxon>Rhodobacterales</taxon>
        <taxon>Paracoccaceae</taxon>
        <taxon>Albidovulum</taxon>
    </lineage>
</organism>
<dbReference type="OrthoDB" id="8279740at2"/>
<accession>A0A2R8B1L9</accession>
<evidence type="ECO:0008006" key="3">
    <source>
        <dbReference type="Google" id="ProtNLM"/>
    </source>
</evidence>
<evidence type="ECO:0000313" key="1">
    <source>
        <dbReference type="EMBL" id="SPH16536.1"/>
    </source>
</evidence>
<protein>
    <recommendedName>
        <fullName evidence="3">4Fe-4S ferredoxin-type domain-containing protein</fullName>
    </recommendedName>
</protein>
<evidence type="ECO:0000313" key="2">
    <source>
        <dbReference type="Proteomes" id="UP000244924"/>
    </source>
</evidence>
<reference evidence="1 2" key="1">
    <citation type="submission" date="2018-03" db="EMBL/GenBank/DDBJ databases">
        <authorList>
            <person name="Keele B.F."/>
        </authorList>
    </citation>
    <scope>NUCLEOTIDE SEQUENCE [LARGE SCALE GENOMIC DNA]</scope>
    <source>
        <strain evidence="1 2">CECT 8626</strain>
    </source>
</reference>
<gene>
    <name evidence="1" type="ORF">DEA8626_00045</name>
</gene>
<sequence>MTTLSDLEQLAGPHKLAVFGAFHPDPEDGLGETGTLVMFGPEEPGFWHHVTQQPEWRDGAPDPMDRWSARVIGQIASGAGGAPLFPFGGPPYHPFYRWALKTGRAWTSPVTLLVHDAAGLMLSYRGAIAVRTRLALPDPPAASPCDSCADRPCLVACPVGALDGAGYDLATCHAFLDTKAGADCLSFGCAVRRACPVSQAYGRLTQQSSYHMGLFHR</sequence>
<name>A0A2R8B1L9_9RHOB</name>
<proteinExistence type="predicted"/>
<keyword evidence="2" id="KW-1185">Reference proteome</keyword>